<dbReference type="InterPro" id="IPR007852">
    <property type="entry name" value="Cdc73/Parafibromin"/>
</dbReference>
<evidence type="ECO:0000256" key="2">
    <source>
        <dbReference type="ARBA" id="ARBA00010427"/>
    </source>
</evidence>
<keyword evidence="4" id="KW-0804">Transcription</keyword>
<feature type="domain" description="Cell division control protein 73 C-terminal" evidence="7">
    <location>
        <begin position="241"/>
        <end position="397"/>
    </location>
</feature>
<sequence length="404" mass="46531">MDPLSVLREYTMKDDLNKIVRVNGQFRFGSDYSFPCSAETAYRSREGNLYTLETLVHFLQCANLKHTDYLQSCRAHGVPYISLVDRKPLLDYLKGVIADSDAVVFPPSYLRPQEQNPNSARNLGHDYYDAPNFDPLNDAAVEEMDTDQNGEVKDILSVICSMERPLKDRESLLQCKKKDFYSVLDSSMKREDERQRIESQQRKDGLVSKSSRLNDDRGAGYGDDNDSGMKPKLRGKIGEGVPIILVPSAFQTLITIYNVKEFLEDGIYIPTDVKVKQMKGAKPECVTVQKKFSTDRNKVMTAYEVRDKPSSLKSDDWDRVVAVFVLGKEWQFKDWPYKDHVEIFNNIIGFFMRFEDDSIESAKTVKQWNVKIISISKNKRHQDRAAALEVWDRLEEFVRSRSHS</sequence>
<dbReference type="FunFam" id="3.40.50.11990:FF:000002">
    <property type="entry name" value="protein CDC73 homolog"/>
    <property type="match status" value="1"/>
</dbReference>
<evidence type="ECO:0000313" key="10">
    <source>
        <dbReference type="Proteomes" id="UP001154282"/>
    </source>
</evidence>
<evidence type="ECO:0000256" key="4">
    <source>
        <dbReference type="ARBA" id="ARBA00023163"/>
    </source>
</evidence>
<reference evidence="9" key="1">
    <citation type="submission" date="2022-08" db="EMBL/GenBank/DDBJ databases">
        <authorList>
            <person name="Gutierrez-Valencia J."/>
        </authorList>
    </citation>
    <scope>NUCLEOTIDE SEQUENCE</scope>
</reference>
<dbReference type="GO" id="GO:0032968">
    <property type="term" value="P:positive regulation of transcription elongation by RNA polymerase II"/>
    <property type="evidence" value="ECO:0007669"/>
    <property type="project" value="TreeGrafter"/>
</dbReference>
<dbReference type="EMBL" id="CAMGYJ010000011">
    <property type="protein sequence ID" value="CAI0559445.1"/>
    <property type="molecule type" value="Genomic_DNA"/>
</dbReference>
<dbReference type="Pfam" id="PF16050">
    <property type="entry name" value="CDC73_N"/>
    <property type="match status" value="1"/>
</dbReference>
<evidence type="ECO:0000256" key="6">
    <source>
        <dbReference type="SAM" id="MobiDB-lite"/>
    </source>
</evidence>
<keyword evidence="10" id="KW-1185">Reference proteome</keyword>
<dbReference type="Gene3D" id="3.40.50.11990">
    <property type="entry name" value="RNA polymerase II accessory factor, Cdc73 C-terminal domain"/>
    <property type="match status" value="1"/>
</dbReference>
<dbReference type="InterPro" id="IPR038103">
    <property type="entry name" value="CDC73_C_sf"/>
</dbReference>
<dbReference type="InterPro" id="IPR031336">
    <property type="entry name" value="CDC73_C"/>
</dbReference>
<accession>A0AAV0RPT3</accession>
<comment type="caution">
    <text evidence="9">The sequence shown here is derived from an EMBL/GenBank/DDBJ whole genome shotgun (WGS) entry which is preliminary data.</text>
</comment>
<evidence type="ECO:0000313" key="9">
    <source>
        <dbReference type="EMBL" id="CAI0559445.1"/>
    </source>
</evidence>
<dbReference type="InterPro" id="IPR032041">
    <property type="entry name" value="Cdc73_N"/>
</dbReference>
<organism evidence="9 10">
    <name type="scientific">Linum tenue</name>
    <dbReference type="NCBI Taxonomy" id="586396"/>
    <lineage>
        <taxon>Eukaryota</taxon>
        <taxon>Viridiplantae</taxon>
        <taxon>Streptophyta</taxon>
        <taxon>Embryophyta</taxon>
        <taxon>Tracheophyta</taxon>
        <taxon>Spermatophyta</taxon>
        <taxon>Magnoliopsida</taxon>
        <taxon>eudicotyledons</taxon>
        <taxon>Gunneridae</taxon>
        <taxon>Pentapetalae</taxon>
        <taxon>rosids</taxon>
        <taxon>fabids</taxon>
        <taxon>Malpighiales</taxon>
        <taxon>Linaceae</taxon>
        <taxon>Linum</taxon>
    </lineage>
</organism>
<feature type="region of interest" description="Disordered" evidence="6">
    <location>
        <begin position="191"/>
        <end position="230"/>
    </location>
</feature>
<dbReference type="Proteomes" id="UP001154282">
    <property type="component" value="Unassembled WGS sequence"/>
</dbReference>
<proteinExistence type="inferred from homology"/>
<name>A0AAV0RPT3_9ROSI</name>
<evidence type="ECO:0000256" key="5">
    <source>
        <dbReference type="ARBA" id="ARBA00023242"/>
    </source>
</evidence>
<dbReference type="GO" id="GO:0000993">
    <property type="term" value="F:RNA polymerase II complex binding"/>
    <property type="evidence" value="ECO:0007669"/>
    <property type="project" value="TreeGrafter"/>
</dbReference>
<feature type="compositionally biased region" description="Basic and acidic residues" evidence="6">
    <location>
        <begin position="191"/>
        <end position="218"/>
    </location>
</feature>
<evidence type="ECO:0000259" key="8">
    <source>
        <dbReference type="Pfam" id="PF16050"/>
    </source>
</evidence>
<protein>
    <recommendedName>
        <fullName evidence="11">PHP</fullName>
    </recommendedName>
</protein>
<keyword evidence="5" id="KW-0539">Nucleus</keyword>
<comment type="similarity">
    <text evidence="2">Belongs to the CDC73 family.</text>
</comment>
<evidence type="ECO:0000259" key="7">
    <source>
        <dbReference type="Pfam" id="PF05179"/>
    </source>
</evidence>
<dbReference type="AlphaFoldDB" id="A0AAV0RPT3"/>
<feature type="domain" description="Paf1 complex subunit Cdc73 N-terminal" evidence="8">
    <location>
        <begin position="2"/>
        <end position="103"/>
    </location>
</feature>
<evidence type="ECO:0008006" key="11">
    <source>
        <dbReference type="Google" id="ProtNLM"/>
    </source>
</evidence>
<dbReference type="GO" id="GO:0006368">
    <property type="term" value="P:transcription elongation by RNA polymerase II"/>
    <property type="evidence" value="ECO:0007669"/>
    <property type="project" value="InterPro"/>
</dbReference>
<dbReference type="Pfam" id="PF05179">
    <property type="entry name" value="CDC73_C"/>
    <property type="match status" value="1"/>
</dbReference>
<gene>
    <name evidence="9" type="ORF">LITE_LOCUS49219</name>
</gene>
<keyword evidence="3" id="KW-0805">Transcription regulation</keyword>
<comment type="subcellular location">
    <subcellularLocation>
        <location evidence="1">Nucleus</location>
    </subcellularLocation>
</comment>
<dbReference type="GO" id="GO:0016593">
    <property type="term" value="C:Cdc73/Paf1 complex"/>
    <property type="evidence" value="ECO:0007669"/>
    <property type="project" value="InterPro"/>
</dbReference>
<dbReference type="PANTHER" id="PTHR12466">
    <property type="entry name" value="CDC73 DOMAIN PROTEIN"/>
    <property type="match status" value="1"/>
</dbReference>
<evidence type="ECO:0000256" key="1">
    <source>
        <dbReference type="ARBA" id="ARBA00004123"/>
    </source>
</evidence>
<dbReference type="PANTHER" id="PTHR12466:SF8">
    <property type="entry name" value="PARAFIBROMIN"/>
    <property type="match status" value="1"/>
</dbReference>
<evidence type="ECO:0000256" key="3">
    <source>
        <dbReference type="ARBA" id="ARBA00023015"/>
    </source>
</evidence>